<dbReference type="Proteomes" id="UP000007110">
    <property type="component" value="Unassembled WGS sequence"/>
</dbReference>
<dbReference type="InterPro" id="IPR017452">
    <property type="entry name" value="GPCR_Rhodpsn_7TM"/>
</dbReference>
<evidence type="ECO:0000256" key="6">
    <source>
        <dbReference type="SAM" id="Phobius"/>
    </source>
</evidence>
<dbReference type="CDD" id="cd00637">
    <property type="entry name" value="7tm_classA_rhodopsin-like"/>
    <property type="match status" value="1"/>
</dbReference>
<sequence>METAATGEPTSSVDPTTNGVGASSTSTTLEPEMTSDVWKSRNDAWNRTTDALDNTTDAWYVMNDAWNGTNDAWNGTSGIGHMEDITTEGTLNDNDTLTTRASSEDWVWSPVSWQWWQIVQVILAVLGIIGNFLVMLVLFRRKRHSYSTDTLIGALAAADFTTSVFVLPHPHATTLPDSPTGQFYCRVIHSSVIMWISICASIFTLTTISVERLLAIRYPFTFQRIFTPRRSVLAIVVLWLVAVAINSSSLYVHFVQDGKCVTIFPTLTFQKINGVTLFLVKYITPVIIMLTAHGLTIHSLRQRASPVAVGQERQKHALKLTKARHRVLQILLVVVITFIICWTPDQIGYLMFNLGVVDVSHLYSPIYRCFVTLAFANSCLNPIIYASRNLRFRKALRDLFKGVSTPSGQSVFAGFDDHDDSKEVNTGAIDLSTNDQSQV</sequence>
<feature type="transmembrane region" description="Helical" evidence="6">
    <location>
        <begin position="327"/>
        <end position="345"/>
    </location>
</feature>
<protein>
    <recommendedName>
        <fullName evidence="7">G-protein coupled receptors family 1 profile domain-containing protein</fullName>
    </recommendedName>
</protein>
<dbReference type="GO" id="GO:0016020">
    <property type="term" value="C:membrane"/>
    <property type="evidence" value="ECO:0007669"/>
    <property type="project" value="UniProtKB-SubCell"/>
</dbReference>
<keyword evidence="2 6" id="KW-0812">Transmembrane</keyword>
<dbReference type="Pfam" id="PF00001">
    <property type="entry name" value="7tm_1"/>
    <property type="match status" value="1"/>
</dbReference>
<dbReference type="KEGG" id="spu:763631"/>
<dbReference type="FunCoup" id="A0A7M7G1C9">
    <property type="interactions" value="43"/>
</dbReference>
<evidence type="ECO:0000256" key="1">
    <source>
        <dbReference type="ARBA" id="ARBA00004370"/>
    </source>
</evidence>
<feature type="domain" description="G-protein coupled receptors family 1 profile" evidence="7">
    <location>
        <begin position="130"/>
        <end position="385"/>
    </location>
</feature>
<dbReference type="InterPro" id="IPR000276">
    <property type="entry name" value="GPCR_Rhodpsn"/>
</dbReference>
<feature type="transmembrane region" description="Helical" evidence="6">
    <location>
        <begin position="151"/>
        <end position="168"/>
    </location>
</feature>
<accession>A0A7M7G1C9</accession>
<name>A0A7M7G1C9_STRPU</name>
<feature type="transmembrane region" description="Helical" evidence="6">
    <location>
        <begin position="365"/>
        <end position="387"/>
    </location>
</feature>
<evidence type="ECO:0000256" key="5">
    <source>
        <dbReference type="SAM" id="MobiDB-lite"/>
    </source>
</evidence>
<dbReference type="GO" id="GO:0004930">
    <property type="term" value="F:G protein-coupled receptor activity"/>
    <property type="evidence" value="ECO:0007669"/>
    <property type="project" value="InterPro"/>
</dbReference>
<dbReference type="EnsemblMetazoa" id="XM_001199666">
    <property type="protein sequence ID" value="XP_001199666"/>
    <property type="gene ID" value="LOC763631"/>
</dbReference>
<evidence type="ECO:0000256" key="3">
    <source>
        <dbReference type="ARBA" id="ARBA00022989"/>
    </source>
</evidence>
<dbReference type="SMART" id="SM01381">
    <property type="entry name" value="7TM_GPCR_Srsx"/>
    <property type="match status" value="1"/>
</dbReference>
<feature type="transmembrane region" description="Helical" evidence="6">
    <location>
        <begin position="115"/>
        <end position="139"/>
    </location>
</feature>
<keyword evidence="4 6" id="KW-0472">Membrane</keyword>
<reference evidence="9" key="1">
    <citation type="submission" date="2015-02" db="EMBL/GenBank/DDBJ databases">
        <title>Genome sequencing for Strongylocentrotus purpuratus.</title>
        <authorList>
            <person name="Murali S."/>
            <person name="Liu Y."/>
            <person name="Vee V."/>
            <person name="English A."/>
            <person name="Wang M."/>
            <person name="Skinner E."/>
            <person name="Han Y."/>
            <person name="Muzny D.M."/>
            <person name="Worley K.C."/>
            <person name="Gibbs R.A."/>
        </authorList>
    </citation>
    <scope>NUCLEOTIDE SEQUENCE</scope>
</reference>
<dbReference type="OrthoDB" id="2101615at2759"/>
<dbReference type="GeneID" id="763631"/>
<dbReference type="PROSITE" id="PS50262">
    <property type="entry name" value="G_PROTEIN_RECEP_F1_2"/>
    <property type="match status" value="1"/>
</dbReference>
<evidence type="ECO:0000313" key="9">
    <source>
        <dbReference type="Proteomes" id="UP000007110"/>
    </source>
</evidence>
<keyword evidence="3 6" id="KW-1133">Transmembrane helix</keyword>
<dbReference type="PRINTS" id="PR00237">
    <property type="entry name" value="GPCRRHODOPSN"/>
</dbReference>
<organism evidence="8 9">
    <name type="scientific">Strongylocentrotus purpuratus</name>
    <name type="common">Purple sea urchin</name>
    <dbReference type="NCBI Taxonomy" id="7668"/>
    <lineage>
        <taxon>Eukaryota</taxon>
        <taxon>Metazoa</taxon>
        <taxon>Echinodermata</taxon>
        <taxon>Eleutherozoa</taxon>
        <taxon>Echinozoa</taxon>
        <taxon>Echinoidea</taxon>
        <taxon>Euechinoidea</taxon>
        <taxon>Echinacea</taxon>
        <taxon>Camarodonta</taxon>
        <taxon>Echinidea</taxon>
        <taxon>Strongylocentrotidae</taxon>
        <taxon>Strongylocentrotus</taxon>
    </lineage>
</organism>
<dbReference type="InParanoid" id="A0A7M7G1C9"/>
<dbReference type="AlphaFoldDB" id="A0A7M7G1C9"/>
<dbReference type="SUPFAM" id="SSF81321">
    <property type="entry name" value="Family A G protein-coupled receptor-like"/>
    <property type="match status" value="1"/>
</dbReference>
<evidence type="ECO:0000313" key="8">
    <source>
        <dbReference type="EnsemblMetazoa" id="XP_001199666"/>
    </source>
</evidence>
<dbReference type="PANTHER" id="PTHR45698">
    <property type="entry name" value="TRACE AMINE-ASSOCIATED RECEPTOR 19N-RELATED"/>
    <property type="match status" value="1"/>
</dbReference>
<feature type="transmembrane region" description="Helical" evidence="6">
    <location>
        <begin position="188"/>
        <end position="210"/>
    </location>
</feature>
<evidence type="ECO:0000256" key="4">
    <source>
        <dbReference type="ARBA" id="ARBA00023136"/>
    </source>
</evidence>
<keyword evidence="9" id="KW-1185">Reference proteome</keyword>
<evidence type="ECO:0000256" key="2">
    <source>
        <dbReference type="ARBA" id="ARBA00022692"/>
    </source>
</evidence>
<feature type="transmembrane region" description="Helical" evidence="6">
    <location>
        <begin position="274"/>
        <end position="295"/>
    </location>
</feature>
<feature type="transmembrane region" description="Helical" evidence="6">
    <location>
        <begin position="231"/>
        <end position="254"/>
    </location>
</feature>
<dbReference type="RefSeq" id="XP_001199666.2">
    <property type="nucleotide sequence ID" value="XM_001199666.3"/>
</dbReference>
<feature type="compositionally biased region" description="Polar residues" evidence="5">
    <location>
        <begin position="8"/>
        <end position="29"/>
    </location>
</feature>
<dbReference type="Gene3D" id="1.20.1070.10">
    <property type="entry name" value="Rhodopsin 7-helix transmembrane proteins"/>
    <property type="match status" value="1"/>
</dbReference>
<reference evidence="8" key="2">
    <citation type="submission" date="2021-01" db="UniProtKB">
        <authorList>
            <consortium name="EnsemblMetazoa"/>
        </authorList>
    </citation>
    <scope>IDENTIFICATION</scope>
</reference>
<feature type="region of interest" description="Disordered" evidence="5">
    <location>
        <begin position="1"/>
        <end position="40"/>
    </location>
</feature>
<proteinExistence type="predicted"/>
<dbReference type="PANTHER" id="PTHR45698:SF1">
    <property type="entry name" value="TRACE AMINE-ASSOCIATED RECEPTOR 13C-LIKE"/>
    <property type="match status" value="1"/>
</dbReference>
<comment type="subcellular location">
    <subcellularLocation>
        <location evidence="1">Membrane</location>
    </subcellularLocation>
</comment>
<evidence type="ECO:0000259" key="7">
    <source>
        <dbReference type="PROSITE" id="PS50262"/>
    </source>
</evidence>